<keyword evidence="7" id="KW-0732">Signal</keyword>
<feature type="domain" description="Secretin/TonB short N-terminal" evidence="18">
    <location>
        <begin position="72"/>
        <end position="122"/>
    </location>
</feature>
<keyword evidence="4 14" id="KW-1134">Transmembrane beta strand</keyword>
<evidence type="ECO:0000256" key="4">
    <source>
        <dbReference type="ARBA" id="ARBA00022452"/>
    </source>
</evidence>
<dbReference type="InterPro" id="IPR000531">
    <property type="entry name" value="Beta-barrel_TonB"/>
</dbReference>
<proteinExistence type="inferred from homology"/>
<reference evidence="19 20" key="1">
    <citation type="journal article" date="2020" name="Front. Microbiol.">
        <title>Toward Biorecycling: Isolation of a Soil Bacterium That Grows on a Polyurethane Oligomer and Monomer.</title>
        <authorList>
            <person name="Espinosa M.J.C."/>
            <person name="Blanco A.C."/>
            <person name="Schmidgall T."/>
            <person name="Atanasoff-Kardjalieff A.K."/>
            <person name="Kappelmeyer U."/>
            <person name="Tischler D."/>
            <person name="Pieper D.H."/>
            <person name="Heipieper H.J."/>
            <person name="Eberlein C."/>
        </authorList>
    </citation>
    <scope>NUCLEOTIDE SEQUENCE [LARGE SCALE GENOMIC DNA]</scope>
    <source>
        <strain evidence="19 20">TDA1</strain>
    </source>
</reference>
<evidence type="ECO:0000256" key="1">
    <source>
        <dbReference type="ARBA" id="ARBA00004571"/>
    </source>
</evidence>
<feature type="short sequence motif" description="TonB box" evidence="15">
    <location>
        <begin position="116"/>
        <end position="122"/>
    </location>
</feature>
<sequence>MSKPLPSALNPLAKALLIRHSLRPQRALSRVGMGLALSSALVFQVQAQEWTLDIPAQSMNSALQALAKQTDTQLLYSPEDIGGLRSSALKGRHDLASSLRILLQGTGLRYQIDGNTVTVTASAAAKDGQIELSATNVNSAGLGETTEGTGSYTTGVTSTATKMNLSIRETPQTITVVTRQRMDDQHLGSMNEVLTQTPGITMSQDGGERFNIYSRGSAINIYQFDGVTTYQDNQTRNMPSTLMDVGLYDRIEIVRGATGLMTGAGDPSAVVNVIRKRPTREFKSHIQAGVGSWDYYRAEADVSGPLTDDGRVRGRFFAAKQDNHTFMDWYTQDRDVLYGVVEADVTDTTVARFGIDRQTYKVNGAPGVPIIYTNGQPTNFSRSTSSDARWGYDDYTTTNYTFGLEQQLAHDWQFKLAAAYMDVDRDSFSSYYSTTTNRSYLELDGSTEISAGIVTAKQHQKGVDATLQGPFQLLGQTHELIVGYNYLEYENKHRGDSGPDVNINFYDWDNQTPKPGDDEIIPGIQYNISNRQSGYFVASRFNLTDDLHLILGARASNYRFDYALWRIGNEPAPYKMVERGVVTPYAGIVYDLTNEQSVYASYTDIFKPQNNVDITGKPLDPEVGKNYELGWKGEFLEGRLNANIALYMVKRDNLAESTNEVVPDSGGLIASRAVDGAETKGVDVELSGEVLPGWNVFTGYSHTRTEDADGKRLTPQLPMDTFRFWNTYRLPGEWEKLTLGGGVNWNSKSTLNFARYNSHVTQDDYFVTSLMARYRINESLAATLNVNNIFDKKYYAGMAGSYGHYGAPRNATVTLRYDF</sequence>
<keyword evidence="12 19" id="KW-0675">Receptor</keyword>
<dbReference type="RefSeq" id="WP_047583794.1">
    <property type="nucleotide sequence ID" value="NZ_CP116669.1"/>
</dbReference>
<dbReference type="NCBIfam" id="TIGR01783">
    <property type="entry name" value="TonB-siderophor"/>
    <property type="match status" value="1"/>
</dbReference>
<comment type="similarity">
    <text evidence="2 14 17">Belongs to the TonB-dependent receptor family.</text>
</comment>
<dbReference type="EMBL" id="CP116669">
    <property type="protein sequence ID" value="WCH98982.1"/>
    <property type="molecule type" value="Genomic_DNA"/>
</dbReference>
<dbReference type="Gene3D" id="2.170.130.10">
    <property type="entry name" value="TonB-dependent receptor, plug domain"/>
    <property type="match status" value="1"/>
</dbReference>
<evidence type="ECO:0000256" key="7">
    <source>
        <dbReference type="ARBA" id="ARBA00022729"/>
    </source>
</evidence>
<dbReference type="InterPro" id="IPR010105">
    <property type="entry name" value="TonB_sidphr_rcpt"/>
</dbReference>
<dbReference type="PROSITE" id="PS01156">
    <property type="entry name" value="TONB_DEPENDENT_REC_2"/>
    <property type="match status" value="1"/>
</dbReference>
<dbReference type="Pfam" id="PF07660">
    <property type="entry name" value="STN"/>
    <property type="match status" value="1"/>
</dbReference>
<evidence type="ECO:0000256" key="12">
    <source>
        <dbReference type="ARBA" id="ARBA00023170"/>
    </source>
</evidence>
<keyword evidence="20" id="KW-1185">Reference proteome</keyword>
<keyword evidence="6 14" id="KW-0812">Transmembrane</keyword>
<evidence type="ECO:0000256" key="17">
    <source>
        <dbReference type="RuleBase" id="RU003357"/>
    </source>
</evidence>
<evidence type="ECO:0000256" key="8">
    <source>
        <dbReference type="ARBA" id="ARBA00023004"/>
    </source>
</evidence>
<organism evidence="19 20">
    <name type="scientific">Pseudomonas capeferrum</name>
    <dbReference type="NCBI Taxonomy" id="1495066"/>
    <lineage>
        <taxon>Bacteria</taxon>
        <taxon>Pseudomonadati</taxon>
        <taxon>Pseudomonadota</taxon>
        <taxon>Gammaproteobacteria</taxon>
        <taxon>Pseudomonadales</taxon>
        <taxon>Pseudomonadaceae</taxon>
        <taxon>Pseudomonas</taxon>
    </lineage>
</organism>
<dbReference type="PROSITE" id="PS52016">
    <property type="entry name" value="TONB_DEPENDENT_REC_3"/>
    <property type="match status" value="1"/>
</dbReference>
<evidence type="ECO:0000256" key="5">
    <source>
        <dbReference type="ARBA" id="ARBA00022496"/>
    </source>
</evidence>
<gene>
    <name evidence="19" type="ORF">PMC74_19705</name>
</gene>
<dbReference type="InterPro" id="IPR036942">
    <property type="entry name" value="Beta-barrel_TonB_sf"/>
</dbReference>
<keyword evidence="11 14" id="KW-0472">Membrane</keyword>
<dbReference type="InterPro" id="IPR010917">
    <property type="entry name" value="TonB_rcpt_CS"/>
</dbReference>
<keyword evidence="5" id="KW-0410">Iron transport</keyword>
<evidence type="ECO:0000256" key="3">
    <source>
        <dbReference type="ARBA" id="ARBA00022448"/>
    </source>
</evidence>
<keyword evidence="9" id="KW-0406">Ion transport</keyword>
<dbReference type="InterPro" id="IPR010916">
    <property type="entry name" value="TonB_box_CS"/>
</dbReference>
<evidence type="ECO:0000259" key="18">
    <source>
        <dbReference type="SMART" id="SM00965"/>
    </source>
</evidence>
<dbReference type="Gene3D" id="3.55.50.30">
    <property type="match status" value="1"/>
</dbReference>
<keyword evidence="3 14" id="KW-0813">Transport</keyword>
<dbReference type="PANTHER" id="PTHR32552">
    <property type="entry name" value="FERRICHROME IRON RECEPTOR-RELATED"/>
    <property type="match status" value="1"/>
</dbReference>
<comment type="subcellular location">
    <subcellularLocation>
        <location evidence="1 14">Cell outer membrane</location>
        <topology evidence="1 14">Multi-pass membrane protein</topology>
    </subcellularLocation>
</comment>
<dbReference type="PANTHER" id="PTHR32552:SF74">
    <property type="entry name" value="HYDROXAMATE SIDEROPHORE RECEPTOR FHUE"/>
    <property type="match status" value="1"/>
</dbReference>
<evidence type="ECO:0000256" key="11">
    <source>
        <dbReference type="ARBA" id="ARBA00023136"/>
    </source>
</evidence>
<evidence type="ECO:0000256" key="14">
    <source>
        <dbReference type="PROSITE-ProRule" id="PRU01360"/>
    </source>
</evidence>
<accession>A0ABY7R5D2</accession>
<keyword evidence="10 15" id="KW-0798">TonB box</keyword>
<evidence type="ECO:0000256" key="2">
    <source>
        <dbReference type="ARBA" id="ARBA00009810"/>
    </source>
</evidence>
<dbReference type="SUPFAM" id="SSF56935">
    <property type="entry name" value="Porins"/>
    <property type="match status" value="1"/>
</dbReference>
<dbReference type="InterPro" id="IPR012910">
    <property type="entry name" value="Plug_dom"/>
</dbReference>
<dbReference type="InterPro" id="IPR037066">
    <property type="entry name" value="Plug_dom_sf"/>
</dbReference>
<evidence type="ECO:0000256" key="15">
    <source>
        <dbReference type="PROSITE-ProRule" id="PRU10143"/>
    </source>
</evidence>
<dbReference type="Pfam" id="PF07715">
    <property type="entry name" value="Plug"/>
    <property type="match status" value="1"/>
</dbReference>
<dbReference type="PROSITE" id="PS00430">
    <property type="entry name" value="TONB_DEPENDENT_REC_1"/>
    <property type="match status" value="1"/>
</dbReference>
<dbReference type="Pfam" id="PF00593">
    <property type="entry name" value="TonB_dep_Rec_b-barrel"/>
    <property type="match status" value="1"/>
</dbReference>
<keyword evidence="13 14" id="KW-0998">Cell outer membrane</keyword>
<dbReference type="SMART" id="SM00965">
    <property type="entry name" value="STN"/>
    <property type="match status" value="1"/>
</dbReference>
<keyword evidence="8" id="KW-0408">Iron</keyword>
<evidence type="ECO:0000313" key="20">
    <source>
        <dbReference type="Proteomes" id="UP001214301"/>
    </source>
</evidence>
<dbReference type="InterPro" id="IPR011662">
    <property type="entry name" value="Secretin/TonB_short_N"/>
</dbReference>
<evidence type="ECO:0000256" key="13">
    <source>
        <dbReference type="ARBA" id="ARBA00023237"/>
    </source>
</evidence>
<dbReference type="CDD" id="cd01347">
    <property type="entry name" value="ligand_gated_channel"/>
    <property type="match status" value="1"/>
</dbReference>
<evidence type="ECO:0000256" key="6">
    <source>
        <dbReference type="ARBA" id="ARBA00022692"/>
    </source>
</evidence>
<protein>
    <submittedName>
        <fullName evidence="19">TonB-dependent siderophore receptor</fullName>
    </submittedName>
</protein>
<feature type="short sequence motif" description="TonB C-terminal box" evidence="16">
    <location>
        <begin position="802"/>
        <end position="819"/>
    </location>
</feature>
<dbReference type="Proteomes" id="UP001214301">
    <property type="component" value="Chromosome"/>
</dbReference>
<dbReference type="Gene3D" id="2.40.170.20">
    <property type="entry name" value="TonB-dependent receptor, beta-barrel domain"/>
    <property type="match status" value="1"/>
</dbReference>
<dbReference type="InterPro" id="IPR039426">
    <property type="entry name" value="TonB-dep_rcpt-like"/>
</dbReference>
<evidence type="ECO:0000313" key="19">
    <source>
        <dbReference type="EMBL" id="WCH98982.1"/>
    </source>
</evidence>
<name>A0ABY7R5D2_9PSED</name>
<evidence type="ECO:0000256" key="9">
    <source>
        <dbReference type="ARBA" id="ARBA00023065"/>
    </source>
</evidence>
<evidence type="ECO:0000256" key="10">
    <source>
        <dbReference type="ARBA" id="ARBA00023077"/>
    </source>
</evidence>
<evidence type="ECO:0000256" key="16">
    <source>
        <dbReference type="PROSITE-ProRule" id="PRU10144"/>
    </source>
</evidence>